<evidence type="ECO:0000259" key="3">
    <source>
        <dbReference type="SMART" id="SM00385"/>
    </source>
</evidence>
<feature type="region of interest" description="Disordered" evidence="2">
    <location>
        <begin position="311"/>
        <end position="338"/>
    </location>
</feature>
<reference evidence="4 5" key="1">
    <citation type="journal article" date="2013" name="BMC Genomics">
        <title>Reconstruction of the lipid metabolism for the microalga Monoraphidium neglectum from its genome sequence reveals characteristics suitable for biofuel production.</title>
        <authorList>
            <person name="Bogen C."/>
            <person name="Al-Dilaimi A."/>
            <person name="Albersmeier A."/>
            <person name="Wichmann J."/>
            <person name="Grundmann M."/>
            <person name="Rupp O."/>
            <person name="Lauersen K.J."/>
            <person name="Blifernez-Klassen O."/>
            <person name="Kalinowski J."/>
            <person name="Goesmann A."/>
            <person name="Mussgnug J.H."/>
            <person name="Kruse O."/>
        </authorList>
    </citation>
    <scope>NUCLEOTIDE SEQUENCE [LARGE SCALE GENOMIC DNA]</scope>
    <source>
        <strain evidence="4 5">SAG 48.87</strain>
    </source>
</reference>
<dbReference type="Pfam" id="PF00134">
    <property type="entry name" value="Cyclin_N"/>
    <property type="match status" value="1"/>
</dbReference>
<proteinExistence type="inferred from homology"/>
<dbReference type="EMBL" id="KK101617">
    <property type="protein sequence ID" value="KIZ00233.1"/>
    <property type="molecule type" value="Genomic_DNA"/>
</dbReference>
<dbReference type="OrthoDB" id="10264655at2759"/>
<evidence type="ECO:0000313" key="5">
    <source>
        <dbReference type="Proteomes" id="UP000054498"/>
    </source>
</evidence>
<dbReference type="RefSeq" id="XP_013899252.1">
    <property type="nucleotide sequence ID" value="XM_014043798.1"/>
</dbReference>
<feature type="region of interest" description="Disordered" evidence="2">
    <location>
        <begin position="269"/>
        <end position="294"/>
    </location>
</feature>
<dbReference type="Gene3D" id="1.10.472.10">
    <property type="entry name" value="Cyclin-like"/>
    <property type="match status" value="2"/>
</dbReference>
<gene>
    <name evidence="4" type="ORF">MNEG_7731</name>
</gene>
<dbReference type="Proteomes" id="UP000054498">
    <property type="component" value="Unassembled WGS sequence"/>
</dbReference>
<dbReference type="SUPFAM" id="SSF47954">
    <property type="entry name" value="Cyclin-like"/>
    <property type="match status" value="2"/>
</dbReference>
<dbReference type="AlphaFoldDB" id="A0A0D2JM05"/>
<keyword evidence="5" id="KW-1185">Reference proteome</keyword>
<name>A0A0D2JM05_9CHLO</name>
<comment type="similarity">
    <text evidence="1">Belongs to the cyclin family.</text>
</comment>
<feature type="domain" description="Cyclin-like" evidence="3">
    <location>
        <begin position="40"/>
        <end position="150"/>
    </location>
</feature>
<dbReference type="KEGG" id="mng:MNEG_7731"/>
<dbReference type="InterPro" id="IPR043198">
    <property type="entry name" value="Cyclin/Ssn8"/>
</dbReference>
<dbReference type="FunFam" id="1.10.472.10:FF:000031">
    <property type="entry name" value="cyclin-L1-1-like isoform X1"/>
    <property type="match status" value="1"/>
</dbReference>
<sequence length="338" mass="37204">MPLSILDNFYLSDEELENSPSRQHGIDRETETTLRVYGCDLIQEAGILLQFPQAAMATGQVLFHRFYCKRSMKDFNVKKVAATALWLGAKLEEVPEVSQHPEKLVRKVLVTVDRICSRREDAKPSLLELSSKAYASFREALVRYEREMLKAFGFITHVHHPHKQMLNYCQVIRADTAHHALMQEAWSIVNDSLRTTLCLRFRPHVIACGAIFYAARRLHVALPEEPPWWRVFGVEEAGMFEVVRVMHELYQRPRAEHIPVFRHILPSKPPTPVLSPAPGAEKRGGPLDGASAERGAVPAAPVAAAALAAGLGGAEGGGGGSAPRAPTSIGGGGAPRLT</sequence>
<dbReference type="GO" id="GO:0006357">
    <property type="term" value="P:regulation of transcription by RNA polymerase II"/>
    <property type="evidence" value="ECO:0007669"/>
    <property type="project" value="InterPro"/>
</dbReference>
<accession>A0A0D2JM05</accession>
<evidence type="ECO:0000256" key="2">
    <source>
        <dbReference type="SAM" id="MobiDB-lite"/>
    </source>
</evidence>
<dbReference type="PANTHER" id="PTHR10026">
    <property type="entry name" value="CYCLIN"/>
    <property type="match status" value="1"/>
</dbReference>
<feature type="compositionally biased region" description="Gly residues" evidence="2">
    <location>
        <begin position="311"/>
        <end position="321"/>
    </location>
</feature>
<protein>
    <submittedName>
        <fullName evidence="4">Cyclin-L1-1</fullName>
    </submittedName>
</protein>
<dbReference type="InterPro" id="IPR036915">
    <property type="entry name" value="Cyclin-like_sf"/>
</dbReference>
<dbReference type="GO" id="GO:0016538">
    <property type="term" value="F:cyclin-dependent protein serine/threonine kinase regulator activity"/>
    <property type="evidence" value="ECO:0007669"/>
    <property type="project" value="InterPro"/>
</dbReference>
<dbReference type="Pfam" id="PF21797">
    <property type="entry name" value="CycT2-like_C"/>
    <property type="match status" value="1"/>
</dbReference>
<dbReference type="SMART" id="SM00385">
    <property type="entry name" value="CYCLIN"/>
    <property type="match status" value="2"/>
</dbReference>
<evidence type="ECO:0000256" key="1">
    <source>
        <dbReference type="RuleBase" id="RU000383"/>
    </source>
</evidence>
<keyword evidence="1" id="KW-0195">Cyclin</keyword>
<dbReference type="InterPro" id="IPR013763">
    <property type="entry name" value="Cyclin-like_dom"/>
</dbReference>
<evidence type="ECO:0000313" key="4">
    <source>
        <dbReference type="EMBL" id="KIZ00233.1"/>
    </source>
</evidence>
<feature type="compositionally biased region" description="Gly residues" evidence="2">
    <location>
        <begin position="329"/>
        <end position="338"/>
    </location>
</feature>
<dbReference type="STRING" id="145388.A0A0D2JM05"/>
<feature type="domain" description="Cyclin-like" evidence="3">
    <location>
        <begin position="163"/>
        <end position="248"/>
    </location>
</feature>
<dbReference type="InterPro" id="IPR006671">
    <property type="entry name" value="Cyclin_N"/>
</dbReference>
<organism evidence="4 5">
    <name type="scientific">Monoraphidium neglectum</name>
    <dbReference type="NCBI Taxonomy" id="145388"/>
    <lineage>
        <taxon>Eukaryota</taxon>
        <taxon>Viridiplantae</taxon>
        <taxon>Chlorophyta</taxon>
        <taxon>core chlorophytes</taxon>
        <taxon>Chlorophyceae</taxon>
        <taxon>CS clade</taxon>
        <taxon>Sphaeropleales</taxon>
        <taxon>Selenastraceae</taxon>
        <taxon>Monoraphidium</taxon>
    </lineage>
</organism>
<dbReference type="GeneID" id="25740607"/>